<name>A0A8X6WH05_TRICX</name>
<feature type="compositionally biased region" description="Basic and acidic residues" evidence="1">
    <location>
        <begin position="1"/>
        <end position="18"/>
    </location>
</feature>
<evidence type="ECO:0000313" key="3">
    <source>
        <dbReference type="Proteomes" id="UP000887159"/>
    </source>
</evidence>
<organism evidence="2 3">
    <name type="scientific">Trichonephila clavipes</name>
    <name type="common">Golden silk orbweaver</name>
    <name type="synonym">Nephila clavipes</name>
    <dbReference type="NCBI Taxonomy" id="2585209"/>
    <lineage>
        <taxon>Eukaryota</taxon>
        <taxon>Metazoa</taxon>
        <taxon>Ecdysozoa</taxon>
        <taxon>Arthropoda</taxon>
        <taxon>Chelicerata</taxon>
        <taxon>Arachnida</taxon>
        <taxon>Araneae</taxon>
        <taxon>Araneomorphae</taxon>
        <taxon>Entelegynae</taxon>
        <taxon>Araneoidea</taxon>
        <taxon>Nephilidae</taxon>
        <taxon>Trichonephila</taxon>
    </lineage>
</organism>
<keyword evidence="3" id="KW-1185">Reference proteome</keyword>
<accession>A0A8X6WH05</accession>
<evidence type="ECO:0000313" key="2">
    <source>
        <dbReference type="EMBL" id="GFY33996.1"/>
    </source>
</evidence>
<protein>
    <submittedName>
        <fullName evidence="2">Uncharacterized protein</fullName>
    </submittedName>
</protein>
<reference evidence="2" key="1">
    <citation type="submission" date="2020-08" db="EMBL/GenBank/DDBJ databases">
        <title>Multicomponent nature underlies the extraordinary mechanical properties of spider dragline silk.</title>
        <authorList>
            <person name="Kono N."/>
            <person name="Nakamura H."/>
            <person name="Mori M."/>
            <person name="Yoshida Y."/>
            <person name="Ohtoshi R."/>
            <person name="Malay A.D."/>
            <person name="Moran D.A.P."/>
            <person name="Tomita M."/>
            <person name="Numata K."/>
            <person name="Arakawa K."/>
        </authorList>
    </citation>
    <scope>NUCLEOTIDE SEQUENCE</scope>
</reference>
<sequence length="87" mass="9810">MREKCSDWGEKSPERENQRSAQRSGSGGKLRNGVEGDDFFQAAALERVRARAFGDGPRNLYRCRVTRTTPELAPTTLSELPLQREDV</sequence>
<proteinExistence type="predicted"/>
<comment type="caution">
    <text evidence="2">The sequence shown here is derived from an EMBL/GenBank/DDBJ whole genome shotgun (WGS) entry which is preliminary data.</text>
</comment>
<dbReference type="EMBL" id="BMAU01021418">
    <property type="protein sequence ID" value="GFY33996.1"/>
    <property type="molecule type" value="Genomic_DNA"/>
</dbReference>
<feature type="region of interest" description="Disordered" evidence="1">
    <location>
        <begin position="1"/>
        <end position="35"/>
    </location>
</feature>
<dbReference type="AlphaFoldDB" id="A0A8X6WH05"/>
<evidence type="ECO:0000256" key="1">
    <source>
        <dbReference type="SAM" id="MobiDB-lite"/>
    </source>
</evidence>
<gene>
    <name evidence="2" type="ORF">TNCV_4597041</name>
</gene>
<dbReference type="Proteomes" id="UP000887159">
    <property type="component" value="Unassembled WGS sequence"/>
</dbReference>